<feature type="transmembrane region" description="Helical" evidence="1">
    <location>
        <begin position="218"/>
        <end position="235"/>
    </location>
</feature>
<dbReference type="Proteomes" id="UP000265742">
    <property type="component" value="Unassembled WGS sequence"/>
</dbReference>
<feature type="transmembrane region" description="Helical" evidence="1">
    <location>
        <begin position="247"/>
        <end position="273"/>
    </location>
</feature>
<dbReference type="RefSeq" id="WP_119481177.1">
    <property type="nucleotide sequence ID" value="NZ_QXTG01000001.1"/>
</dbReference>
<feature type="transmembrane region" description="Helical" evidence="1">
    <location>
        <begin position="118"/>
        <end position="137"/>
    </location>
</feature>
<accession>A0A3A1U1M6</accession>
<keyword evidence="1" id="KW-0472">Membrane</keyword>
<keyword evidence="1" id="KW-1133">Transmembrane helix</keyword>
<comment type="caution">
    <text evidence="2">The sequence shown here is derived from an EMBL/GenBank/DDBJ whole genome shotgun (WGS) entry which is preliminary data.</text>
</comment>
<keyword evidence="1" id="KW-0812">Transmembrane</keyword>
<feature type="transmembrane region" description="Helical" evidence="1">
    <location>
        <begin position="65"/>
        <end position="90"/>
    </location>
</feature>
<dbReference type="AlphaFoldDB" id="A0A3A1U1M6"/>
<protein>
    <submittedName>
        <fullName evidence="2">Uncharacterized protein</fullName>
    </submittedName>
</protein>
<gene>
    <name evidence="2" type="ORF">D1781_05305</name>
</gene>
<dbReference type="EMBL" id="QXTG01000001">
    <property type="protein sequence ID" value="RIX30815.1"/>
    <property type="molecule type" value="Genomic_DNA"/>
</dbReference>
<feature type="transmembrane region" description="Helical" evidence="1">
    <location>
        <begin position="96"/>
        <end position="113"/>
    </location>
</feature>
<keyword evidence="3" id="KW-1185">Reference proteome</keyword>
<feature type="transmembrane region" description="Helical" evidence="1">
    <location>
        <begin position="157"/>
        <end position="174"/>
    </location>
</feature>
<organism evidence="2 3">
    <name type="scientific">Amnibacterium setariae</name>
    <dbReference type="NCBI Taxonomy" id="2306585"/>
    <lineage>
        <taxon>Bacteria</taxon>
        <taxon>Bacillati</taxon>
        <taxon>Actinomycetota</taxon>
        <taxon>Actinomycetes</taxon>
        <taxon>Micrococcales</taxon>
        <taxon>Microbacteriaceae</taxon>
        <taxon>Amnibacterium</taxon>
    </lineage>
</organism>
<proteinExistence type="predicted"/>
<reference evidence="3" key="1">
    <citation type="submission" date="2018-09" db="EMBL/GenBank/DDBJ databases">
        <authorList>
            <person name="Kim I."/>
        </authorList>
    </citation>
    <scope>NUCLEOTIDE SEQUENCE [LARGE SCALE GENOMIC DNA]</scope>
    <source>
        <strain evidence="3">DD4a</strain>
    </source>
</reference>
<feature type="transmembrane region" description="Helical" evidence="1">
    <location>
        <begin position="186"/>
        <end position="212"/>
    </location>
</feature>
<evidence type="ECO:0000256" key="1">
    <source>
        <dbReference type="SAM" id="Phobius"/>
    </source>
</evidence>
<evidence type="ECO:0000313" key="3">
    <source>
        <dbReference type="Proteomes" id="UP000265742"/>
    </source>
</evidence>
<sequence length="274" mass="26785">MPDAVLTGVLAAGALLVLGLGVAALRAVLDGVRLGVPASIAVLGPAADAARCLRTRPSRGAARPTVAGALLLASALVRVLALPVLAAPLLGGPLGIGWLVVADAVWLLGLGLLDRRRLLPALAVEPALLLALAVPVVSTGSLDATRIVQAQSLPVGIAAPVAVVVLLVAAGALLPEAVPRPGRGPAGLLVSAALAAQPVAAAATAAVLLLGLGGPGGALPLAAVVIVLGALLVLLQRRFPVPRPRRLAGFALAVLLPLAAVQLAVVVALALLAP</sequence>
<name>A0A3A1U1M6_9MICO</name>
<evidence type="ECO:0000313" key="2">
    <source>
        <dbReference type="EMBL" id="RIX30815.1"/>
    </source>
</evidence>